<dbReference type="InterPro" id="IPR036291">
    <property type="entry name" value="NAD(P)-bd_dom_sf"/>
</dbReference>
<proteinExistence type="inferred from homology"/>
<evidence type="ECO:0000256" key="1">
    <source>
        <dbReference type="ARBA" id="ARBA00006484"/>
    </source>
</evidence>
<evidence type="ECO:0000313" key="5">
    <source>
        <dbReference type="Proteomes" id="UP000627715"/>
    </source>
</evidence>
<dbReference type="PRINTS" id="PR00081">
    <property type="entry name" value="GDHRDH"/>
</dbReference>
<dbReference type="PRINTS" id="PR00080">
    <property type="entry name" value="SDRFAMILY"/>
</dbReference>
<evidence type="ECO:0000313" key="4">
    <source>
        <dbReference type="EMBL" id="GFZ80065.1"/>
    </source>
</evidence>
<protein>
    <submittedName>
        <fullName evidence="4">Short chain dehydrogenase</fullName>
    </submittedName>
</protein>
<dbReference type="PROSITE" id="PS00061">
    <property type="entry name" value="ADH_SHORT"/>
    <property type="match status" value="1"/>
</dbReference>
<comment type="caution">
    <text evidence="4">The sequence shown here is derived from an EMBL/GenBank/DDBJ whole genome shotgun (WGS) entry which is preliminary data.</text>
</comment>
<name>A0A916QLI5_9GAMM</name>
<keyword evidence="5" id="KW-1185">Reference proteome</keyword>
<dbReference type="AlphaFoldDB" id="A0A916QLI5"/>
<dbReference type="PANTHER" id="PTHR44196:SF1">
    <property type="entry name" value="DEHYDROGENASE_REDUCTASE SDR FAMILY MEMBER 7B"/>
    <property type="match status" value="1"/>
</dbReference>
<dbReference type="SUPFAM" id="SSF51735">
    <property type="entry name" value="NAD(P)-binding Rossmann-fold domains"/>
    <property type="match status" value="1"/>
</dbReference>
<dbReference type="InterPro" id="IPR002347">
    <property type="entry name" value="SDR_fam"/>
</dbReference>
<dbReference type="Proteomes" id="UP000627715">
    <property type="component" value="Unassembled WGS sequence"/>
</dbReference>
<evidence type="ECO:0000256" key="2">
    <source>
        <dbReference type="ARBA" id="ARBA00023002"/>
    </source>
</evidence>
<sequence length="242" mass="26301">MSLKGKTAFITGATGGIGIPLIRLLDDEGVQIQTYDQEISGDLLCNLNEVALGLKHNTPDILINLAGINQFSVCESQDYRHLIDLNLLAPIVLAQAVIPGMKAKGNGHIVNIGSMVAEIPMPFLSGYVASKAGLKGFSESIRREVSNDGILVTHINPRAVRTEMNRGAMAEFNSKTHASQDSPEWVAKQIFNAIRSGTERKSLGRPERLFALIHALLPKLMDKAMKNQRKVALQVLSPTNNP</sequence>
<dbReference type="PANTHER" id="PTHR44196">
    <property type="entry name" value="DEHYDROGENASE/REDUCTASE SDR FAMILY MEMBER 7B"/>
    <property type="match status" value="1"/>
</dbReference>
<reference evidence="4" key="2">
    <citation type="submission" date="2020-09" db="EMBL/GenBank/DDBJ databases">
        <authorList>
            <person name="Sun Q."/>
            <person name="Zhou Y."/>
        </authorList>
    </citation>
    <scope>NUCLEOTIDE SEQUENCE</scope>
    <source>
        <strain evidence="4">CGMCC 1.15425</strain>
    </source>
</reference>
<dbReference type="Pfam" id="PF00106">
    <property type="entry name" value="adh_short"/>
    <property type="match status" value="1"/>
</dbReference>
<gene>
    <name evidence="4" type="ORF">GCM10011403_23980</name>
</gene>
<reference evidence="4" key="1">
    <citation type="journal article" date="2014" name="Int. J. Syst. Evol. Microbiol.">
        <title>Complete genome sequence of Corynebacterium casei LMG S-19264T (=DSM 44701T), isolated from a smear-ripened cheese.</title>
        <authorList>
            <consortium name="US DOE Joint Genome Institute (JGI-PGF)"/>
            <person name="Walter F."/>
            <person name="Albersmeier A."/>
            <person name="Kalinowski J."/>
            <person name="Ruckert C."/>
        </authorList>
    </citation>
    <scope>NUCLEOTIDE SEQUENCE</scope>
    <source>
        <strain evidence="4">CGMCC 1.15425</strain>
    </source>
</reference>
<dbReference type="GO" id="GO:0016020">
    <property type="term" value="C:membrane"/>
    <property type="evidence" value="ECO:0007669"/>
    <property type="project" value="TreeGrafter"/>
</dbReference>
<evidence type="ECO:0000256" key="3">
    <source>
        <dbReference type="RuleBase" id="RU000363"/>
    </source>
</evidence>
<dbReference type="InterPro" id="IPR020904">
    <property type="entry name" value="Sc_DH/Rdtase_CS"/>
</dbReference>
<dbReference type="RefSeq" id="WP_068810104.1">
    <property type="nucleotide sequence ID" value="NZ_BMIY01000010.1"/>
</dbReference>
<organism evidence="4 5">
    <name type="scientific">Pseudohongiella nitratireducens</name>
    <dbReference type="NCBI Taxonomy" id="1768907"/>
    <lineage>
        <taxon>Bacteria</taxon>
        <taxon>Pseudomonadati</taxon>
        <taxon>Pseudomonadota</taxon>
        <taxon>Gammaproteobacteria</taxon>
        <taxon>Pseudomonadales</taxon>
        <taxon>Pseudohongiellaceae</taxon>
        <taxon>Pseudohongiella</taxon>
    </lineage>
</organism>
<keyword evidence="2" id="KW-0560">Oxidoreductase</keyword>
<dbReference type="OrthoDB" id="9775296at2"/>
<dbReference type="GO" id="GO:0016491">
    <property type="term" value="F:oxidoreductase activity"/>
    <property type="evidence" value="ECO:0007669"/>
    <property type="project" value="UniProtKB-KW"/>
</dbReference>
<dbReference type="EMBL" id="BMIY01000010">
    <property type="protein sequence ID" value="GFZ80065.1"/>
    <property type="molecule type" value="Genomic_DNA"/>
</dbReference>
<accession>A0A916QLI5</accession>
<comment type="similarity">
    <text evidence="1 3">Belongs to the short-chain dehydrogenases/reductases (SDR) family.</text>
</comment>
<dbReference type="Gene3D" id="3.40.50.720">
    <property type="entry name" value="NAD(P)-binding Rossmann-like Domain"/>
    <property type="match status" value="1"/>
</dbReference>